<dbReference type="Proteomes" id="UP000198539">
    <property type="component" value="Unassembled WGS sequence"/>
</dbReference>
<evidence type="ECO:0000313" key="1">
    <source>
        <dbReference type="EMBL" id="SDW87795.1"/>
    </source>
</evidence>
<dbReference type="SUPFAM" id="SSF53254">
    <property type="entry name" value="Phosphoglycerate mutase-like"/>
    <property type="match status" value="1"/>
</dbReference>
<name>A0A1H2X4P8_9RHOB</name>
<dbReference type="STRING" id="564137.SAMN04488238_10462"/>
<dbReference type="PANTHER" id="PTHR47623">
    <property type="entry name" value="OS09G0287300 PROTEIN"/>
    <property type="match status" value="1"/>
</dbReference>
<dbReference type="EMBL" id="FNOM01000004">
    <property type="protein sequence ID" value="SDW87795.1"/>
    <property type="molecule type" value="Genomic_DNA"/>
</dbReference>
<proteinExistence type="predicted"/>
<dbReference type="AlphaFoldDB" id="A0A1H2X4P8"/>
<reference evidence="1 2" key="1">
    <citation type="submission" date="2016-10" db="EMBL/GenBank/DDBJ databases">
        <authorList>
            <person name="de Groot N.N."/>
        </authorList>
    </citation>
    <scope>NUCLEOTIDE SEQUENCE [LARGE SCALE GENOMIC DNA]</scope>
    <source>
        <strain evidence="1 2">CGMCC 1.8894</strain>
    </source>
</reference>
<gene>
    <name evidence="1" type="ORF">SAMN04488238_10462</name>
</gene>
<dbReference type="Gene3D" id="3.40.50.1240">
    <property type="entry name" value="Phosphoglycerate mutase-like"/>
    <property type="match status" value="1"/>
</dbReference>
<dbReference type="CDD" id="cd07067">
    <property type="entry name" value="HP_PGM_like"/>
    <property type="match status" value="1"/>
</dbReference>
<dbReference type="InterPro" id="IPR013078">
    <property type="entry name" value="His_Pase_superF_clade-1"/>
</dbReference>
<dbReference type="InterPro" id="IPR029033">
    <property type="entry name" value="His_PPase_superfam"/>
</dbReference>
<accession>A0A1H2X4P8</accession>
<organism evidence="1 2">
    <name type="scientific">Roseicitreum antarcticum</name>
    <dbReference type="NCBI Taxonomy" id="564137"/>
    <lineage>
        <taxon>Bacteria</taxon>
        <taxon>Pseudomonadati</taxon>
        <taxon>Pseudomonadota</taxon>
        <taxon>Alphaproteobacteria</taxon>
        <taxon>Rhodobacterales</taxon>
        <taxon>Paracoccaceae</taxon>
        <taxon>Roseicitreum</taxon>
    </lineage>
</organism>
<evidence type="ECO:0000313" key="2">
    <source>
        <dbReference type="Proteomes" id="UP000198539"/>
    </source>
</evidence>
<dbReference type="SMART" id="SM00855">
    <property type="entry name" value="PGAM"/>
    <property type="match status" value="1"/>
</dbReference>
<protein>
    <submittedName>
        <fullName evidence="1">Phosphohistidine phosphatase</fullName>
    </submittedName>
</protein>
<dbReference type="PANTHER" id="PTHR47623:SF1">
    <property type="entry name" value="OS09G0287300 PROTEIN"/>
    <property type="match status" value="1"/>
</dbReference>
<sequence length="167" mass="18024">MPLRLILIRHAKSDWDNPLDTDHARPLNARGRRAAPMVGTWLAAQGHVPGQVLVSDAVRTRQTWDLIAPALPGPPEVTFLPALYHASAGQMQRCLSAAQADTVLMIGHNPGIAYFAAGLLARPPAHADFQRYPTCATLVADFDAADWGQIGTGTCVDFKTPRDLGPR</sequence>
<dbReference type="RefSeq" id="WP_092887296.1">
    <property type="nucleotide sequence ID" value="NZ_CP061498.1"/>
</dbReference>
<dbReference type="Pfam" id="PF00300">
    <property type="entry name" value="His_Phos_1"/>
    <property type="match status" value="1"/>
</dbReference>
<keyword evidence="2" id="KW-1185">Reference proteome</keyword>
<dbReference type="OrthoDB" id="9810154at2"/>